<evidence type="ECO:0000313" key="3">
    <source>
        <dbReference type="EMBL" id="QFY43435.1"/>
    </source>
</evidence>
<dbReference type="InterPro" id="IPR029039">
    <property type="entry name" value="Flavoprotein-like_sf"/>
</dbReference>
<dbReference type="GO" id="GO:0005829">
    <property type="term" value="C:cytosol"/>
    <property type="evidence" value="ECO:0007669"/>
    <property type="project" value="TreeGrafter"/>
</dbReference>
<dbReference type="GO" id="GO:0010181">
    <property type="term" value="F:FMN binding"/>
    <property type="evidence" value="ECO:0007669"/>
    <property type="project" value="TreeGrafter"/>
</dbReference>
<dbReference type="GO" id="GO:0016491">
    <property type="term" value="F:oxidoreductase activity"/>
    <property type="evidence" value="ECO:0007669"/>
    <property type="project" value="InterPro"/>
</dbReference>
<dbReference type="KEGG" id="mmob:F6R98_13075"/>
<dbReference type="InterPro" id="IPR005025">
    <property type="entry name" value="FMN_Rdtase-like_dom"/>
</dbReference>
<reference evidence="3 4" key="1">
    <citation type="submission" date="2019-09" db="EMBL/GenBank/DDBJ databases">
        <title>Ecophysiology of the spiral-shaped methanotroph Methylospira mobilis as revealed by the complete genome sequence.</title>
        <authorList>
            <person name="Oshkin I.Y."/>
            <person name="Dedysh S.N."/>
            <person name="Miroshnikov K."/>
            <person name="Danilova O.V."/>
            <person name="Hakobyan A."/>
            <person name="Liesack W."/>
        </authorList>
    </citation>
    <scope>NUCLEOTIDE SEQUENCE [LARGE SCALE GENOMIC DNA]</scope>
    <source>
        <strain evidence="3 4">Shm1</strain>
    </source>
</reference>
<dbReference type="PANTHER" id="PTHR30543:SF31">
    <property type="entry name" value="NADPH-DEPENDENT AZOREDUCTASE AZR"/>
    <property type="match status" value="1"/>
</dbReference>
<dbReference type="RefSeq" id="WP_153249418.1">
    <property type="nucleotide sequence ID" value="NZ_CP044205.1"/>
</dbReference>
<keyword evidence="1" id="KW-0285">Flavoprotein</keyword>
<sequence>MKFAIISGSHRPESQSGKVARYLAKRLKELDASFSSHVLDLGKTPLPLWDESIWQGNSDLADQWKPISAELAASDAIIVISPEWAGMAPAALKNFMLYVCDGCVYHKPGLLVGVSSARNGAYPIAELRSSSYKNTHLQYISEHVIIRFVNDVLNLEDPESEEDALLRKRIDYSLNVLAEYGKALRLVRASGVLNHKEFPYGM</sequence>
<protein>
    <submittedName>
        <fullName evidence="3">NAD(P)H-dependent oxidoreductase</fullName>
    </submittedName>
</protein>
<gene>
    <name evidence="3" type="ORF">F6R98_13075</name>
</gene>
<accession>A0A5Q0BHT2</accession>
<dbReference type="EMBL" id="CP044205">
    <property type="protein sequence ID" value="QFY43435.1"/>
    <property type="molecule type" value="Genomic_DNA"/>
</dbReference>
<dbReference type="Gene3D" id="3.40.50.360">
    <property type="match status" value="1"/>
</dbReference>
<dbReference type="SUPFAM" id="SSF52218">
    <property type="entry name" value="Flavoproteins"/>
    <property type="match status" value="1"/>
</dbReference>
<keyword evidence="1" id="KW-0288">FMN</keyword>
<evidence type="ECO:0000256" key="1">
    <source>
        <dbReference type="ARBA" id="ARBA00022643"/>
    </source>
</evidence>
<feature type="domain" description="NADPH-dependent FMN reductase-like" evidence="2">
    <location>
        <begin position="1"/>
        <end position="146"/>
    </location>
</feature>
<dbReference type="InParanoid" id="A0A5Q0BHT2"/>
<evidence type="ECO:0000313" key="4">
    <source>
        <dbReference type="Proteomes" id="UP000325755"/>
    </source>
</evidence>
<dbReference type="PANTHER" id="PTHR30543">
    <property type="entry name" value="CHROMATE REDUCTASE"/>
    <property type="match status" value="1"/>
</dbReference>
<name>A0A5Q0BHT2_9GAMM</name>
<dbReference type="Proteomes" id="UP000325755">
    <property type="component" value="Chromosome"/>
</dbReference>
<proteinExistence type="predicted"/>
<dbReference type="Pfam" id="PF03358">
    <property type="entry name" value="FMN_red"/>
    <property type="match status" value="1"/>
</dbReference>
<dbReference type="AlphaFoldDB" id="A0A5Q0BHT2"/>
<dbReference type="OrthoDB" id="5563352at2"/>
<organism evidence="3 4">
    <name type="scientific">Candidatus Methylospira mobilis</name>
    <dbReference type="NCBI Taxonomy" id="1808979"/>
    <lineage>
        <taxon>Bacteria</taxon>
        <taxon>Pseudomonadati</taxon>
        <taxon>Pseudomonadota</taxon>
        <taxon>Gammaproteobacteria</taxon>
        <taxon>Methylococcales</taxon>
        <taxon>Methylococcaceae</taxon>
        <taxon>Candidatus Methylospira</taxon>
    </lineage>
</organism>
<dbReference type="InterPro" id="IPR050712">
    <property type="entry name" value="NAD(P)H-dep_reductase"/>
</dbReference>
<keyword evidence="4" id="KW-1185">Reference proteome</keyword>
<evidence type="ECO:0000259" key="2">
    <source>
        <dbReference type="Pfam" id="PF03358"/>
    </source>
</evidence>